<dbReference type="EMBL" id="CP099428">
    <property type="protein sequence ID" value="USW58450.1"/>
    <property type="molecule type" value="Genomic_DNA"/>
</dbReference>
<dbReference type="AlphaFoldDB" id="A0A9Q9B568"/>
<sequence length="147" mass="15889">MLGVPAVIQLRSMRGLKKVTIYGACTNVKTILEAEMVLAKPSKALPGRGSKRLAARSVKQSATKVPSNLSNSTGSNSGNVDDGRLMSPAFPGDMDDEDDEDTLFVPQGNFGAELKRSGKKFRPVEPSNWSMPEQWSDEVTPLSYGML</sequence>
<evidence type="ECO:0000256" key="1">
    <source>
        <dbReference type="SAM" id="MobiDB-lite"/>
    </source>
</evidence>
<feature type="region of interest" description="Disordered" evidence="1">
    <location>
        <begin position="44"/>
        <end position="101"/>
    </location>
</feature>
<proteinExistence type="predicted"/>
<feature type="compositionally biased region" description="Low complexity" evidence="1">
    <location>
        <begin position="67"/>
        <end position="79"/>
    </location>
</feature>
<organism evidence="2 3">
    <name type="scientific">Septoria linicola</name>
    <dbReference type="NCBI Taxonomy" id="215465"/>
    <lineage>
        <taxon>Eukaryota</taxon>
        <taxon>Fungi</taxon>
        <taxon>Dikarya</taxon>
        <taxon>Ascomycota</taxon>
        <taxon>Pezizomycotina</taxon>
        <taxon>Dothideomycetes</taxon>
        <taxon>Dothideomycetidae</taxon>
        <taxon>Mycosphaerellales</taxon>
        <taxon>Mycosphaerellaceae</taxon>
        <taxon>Septoria</taxon>
    </lineage>
</organism>
<evidence type="ECO:0000313" key="3">
    <source>
        <dbReference type="Proteomes" id="UP001056384"/>
    </source>
</evidence>
<evidence type="ECO:0000313" key="2">
    <source>
        <dbReference type="EMBL" id="USW58450.1"/>
    </source>
</evidence>
<keyword evidence="3" id="KW-1185">Reference proteome</keyword>
<protein>
    <submittedName>
        <fullName evidence="2">Uncharacterized protein</fullName>
    </submittedName>
</protein>
<gene>
    <name evidence="2" type="ORF">Slin15195_G117690</name>
</gene>
<dbReference type="Proteomes" id="UP001056384">
    <property type="component" value="Chromosome 11"/>
</dbReference>
<accession>A0A9Q9B568</accession>
<name>A0A9Q9B568_9PEZI</name>
<reference evidence="2" key="1">
    <citation type="submission" date="2022-06" db="EMBL/GenBank/DDBJ databases">
        <title>Complete genome sequences of two strains of the flax pathogen Septoria linicola.</title>
        <authorList>
            <person name="Lapalu N."/>
            <person name="Simon A."/>
            <person name="Demenou B."/>
            <person name="Paumier D."/>
            <person name="Guillot M.-P."/>
            <person name="Gout L."/>
            <person name="Valade R."/>
        </authorList>
    </citation>
    <scope>NUCLEOTIDE SEQUENCE</scope>
    <source>
        <strain evidence="2">SE15195</strain>
    </source>
</reference>